<protein>
    <submittedName>
        <fullName evidence="1">Uncharacterized protein</fullName>
    </submittedName>
</protein>
<evidence type="ECO:0000313" key="2">
    <source>
        <dbReference type="Proteomes" id="UP000230821"/>
    </source>
</evidence>
<name>A0A2G6KDK0_9BACT</name>
<evidence type="ECO:0000313" key="1">
    <source>
        <dbReference type="EMBL" id="PIE33754.1"/>
    </source>
</evidence>
<dbReference type="AlphaFoldDB" id="A0A2G6KDK0"/>
<proteinExistence type="predicted"/>
<sequence>MVFIFCGFDEVHRVKKNWSGSQSFQQEECYLRFLSWLQECEQVLHCWFLHPGQLLRQFFQFVKDFRHFDECSLQLFY</sequence>
<organism evidence="1 2">
    <name type="scientific">candidate division KSB3 bacterium</name>
    <dbReference type="NCBI Taxonomy" id="2044937"/>
    <lineage>
        <taxon>Bacteria</taxon>
        <taxon>candidate division KSB3</taxon>
    </lineage>
</organism>
<dbReference type="EMBL" id="PDSK01000095">
    <property type="protein sequence ID" value="PIE33754.1"/>
    <property type="molecule type" value="Genomic_DNA"/>
</dbReference>
<gene>
    <name evidence="1" type="ORF">CSA56_10540</name>
</gene>
<dbReference type="Proteomes" id="UP000230821">
    <property type="component" value="Unassembled WGS sequence"/>
</dbReference>
<comment type="caution">
    <text evidence="1">The sequence shown here is derived from an EMBL/GenBank/DDBJ whole genome shotgun (WGS) entry which is preliminary data.</text>
</comment>
<accession>A0A2G6KDK0</accession>
<reference evidence="1 2" key="1">
    <citation type="submission" date="2017-10" db="EMBL/GenBank/DDBJ databases">
        <title>Novel microbial diversity and functional potential in the marine mammal oral microbiome.</title>
        <authorList>
            <person name="Dudek N.K."/>
            <person name="Sun C.L."/>
            <person name="Burstein D."/>
            <person name="Kantor R.S."/>
            <person name="Aliaga Goltsman D.S."/>
            <person name="Bik E.M."/>
            <person name="Thomas B.C."/>
            <person name="Banfield J.F."/>
            <person name="Relman D.A."/>
        </authorList>
    </citation>
    <scope>NUCLEOTIDE SEQUENCE [LARGE SCALE GENOMIC DNA]</scope>
    <source>
        <strain evidence="1">DOLJORAL78_47_16</strain>
    </source>
</reference>